<dbReference type="AlphaFoldDB" id="A0A915J696"/>
<keyword evidence="1" id="KW-1185">Reference proteome</keyword>
<dbReference type="Proteomes" id="UP000887565">
    <property type="component" value="Unplaced"/>
</dbReference>
<name>A0A915J696_ROMCU</name>
<dbReference type="WBParaSite" id="nRc.2.0.1.t21660-RA">
    <property type="protein sequence ID" value="nRc.2.0.1.t21660-RA"/>
    <property type="gene ID" value="nRc.2.0.1.g21660"/>
</dbReference>
<sequence length="103" mass="11854">MQKTMLYTRHPMGKWAGVLMKKIFGIWRLILDTLNSLKGCNVQQFTSISSFSSHAKNYTITLMAYGQCEEIFGFDNISCLETSLKKKLFRHGASLRTFPDHML</sequence>
<proteinExistence type="predicted"/>
<evidence type="ECO:0000313" key="2">
    <source>
        <dbReference type="WBParaSite" id="nRc.2.0.1.t21660-RA"/>
    </source>
</evidence>
<reference evidence="2" key="1">
    <citation type="submission" date="2022-11" db="UniProtKB">
        <authorList>
            <consortium name="WormBaseParasite"/>
        </authorList>
    </citation>
    <scope>IDENTIFICATION</scope>
</reference>
<protein>
    <submittedName>
        <fullName evidence="2">Uncharacterized protein</fullName>
    </submittedName>
</protein>
<organism evidence="1 2">
    <name type="scientific">Romanomermis culicivorax</name>
    <name type="common">Nematode worm</name>
    <dbReference type="NCBI Taxonomy" id="13658"/>
    <lineage>
        <taxon>Eukaryota</taxon>
        <taxon>Metazoa</taxon>
        <taxon>Ecdysozoa</taxon>
        <taxon>Nematoda</taxon>
        <taxon>Enoplea</taxon>
        <taxon>Dorylaimia</taxon>
        <taxon>Mermithida</taxon>
        <taxon>Mermithoidea</taxon>
        <taxon>Mermithidae</taxon>
        <taxon>Romanomermis</taxon>
    </lineage>
</organism>
<accession>A0A915J696</accession>
<evidence type="ECO:0000313" key="1">
    <source>
        <dbReference type="Proteomes" id="UP000887565"/>
    </source>
</evidence>